<reference evidence="13 14" key="1">
    <citation type="submission" date="2024-03" db="EMBL/GenBank/DDBJ databases">
        <title>The complete genome of Streptomyces sirii sp.nov.</title>
        <authorList>
            <person name="Zakalyukina Y.V."/>
            <person name="Belik A.R."/>
            <person name="Biryukov M.V."/>
            <person name="Baturina O.A."/>
            <person name="Kabilov M.R."/>
        </authorList>
    </citation>
    <scope>NUCLEOTIDE SEQUENCE [LARGE SCALE GENOMIC DNA]</scope>
    <source>
        <strain evidence="13 14">BP-8</strain>
    </source>
</reference>
<dbReference type="SUPFAM" id="SSF52540">
    <property type="entry name" value="P-loop containing nucleoside triphosphate hydrolases"/>
    <property type="match status" value="1"/>
</dbReference>
<dbReference type="Gene3D" id="2.60.200.20">
    <property type="match status" value="2"/>
</dbReference>
<evidence type="ECO:0000256" key="9">
    <source>
        <dbReference type="SAM" id="MobiDB-lite"/>
    </source>
</evidence>
<evidence type="ECO:0000313" key="14">
    <source>
        <dbReference type="Proteomes" id="UP001626628"/>
    </source>
</evidence>
<dbReference type="Pfam" id="PF00498">
    <property type="entry name" value="FHA"/>
    <property type="match status" value="2"/>
</dbReference>
<feature type="region of interest" description="Disordered" evidence="9">
    <location>
        <begin position="1"/>
        <end position="31"/>
    </location>
</feature>
<sequence length="779" mass="84214">MAERPDASTAPELVVESDGGTQVMSPGRVYHVGRDPRSEVVLDDARVSWHHAVLRAEAGHWMVHDENSTNGTFADGRRIQETGVGPGSVIRFGNPADGPCAVLSGVPRPSRVDRPSAVSHPAGTRTFRHPTSIRPIPAARTTRIGRSPDNDLVIDDLSVSRRHAELRAGPEGFEIVDLGSHNGTYLNGQPVERAPMAPGDIVGIGHSAFALVGDELQEFIDTGEVSLDVQDMSVRVDKGNKTLLNRVSFPVGEKSLLAVVGPSGAGKSTLLNALTGLRPADEGTVLYDGRDLYRDYAELRQRIGLVPQDDILHLQLTVRRALGYAAQLRFPEDTAKAERQARVDEVIHELGLDERVDQPIHSLSGGQRKRVSVALELLTKPSLLFLDEPTSGLDPGMDRSVMHMLRGLADDGRTVIVVTHSVLSLDVCDRLLVLAPGGTIAYYGPPEEALPYFGYAHWPEAFEAFENDRGRAWADEYRASPQHRRYIAMDSHQPPRAPEAPTGPVEAHKAQSWGAQLSTLVRRYAAALTADRTFLIIMVALPFVMGAMAHALAGSALTGDSAINALLILCVGAVLTGAANAVRELVKERTIYQRERAVGLSRSAYLMSKVLVLGLITVVQAVVLTLVALIGVKLNAPGGKGVLLPPLIEITLAVALLAFTAMMLGLFVSALVRKEEVTMPLLVLLAIVQVVFCGALLELNGVPVLEQLAWLVPSRWALGAMAGTIDLHRLMPQGTSDPLFQHTPGVWLLNMGMMLVLSLVLGFVVTKLLRRHEPEIMRT</sequence>
<dbReference type="PROSITE" id="PS50006">
    <property type="entry name" value="FHA_DOMAIN"/>
    <property type="match status" value="2"/>
</dbReference>
<comment type="subcellular location">
    <subcellularLocation>
        <location evidence="1">Membrane</location>
        <topology evidence="1">Multi-pass membrane protein</topology>
    </subcellularLocation>
</comment>
<dbReference type="InterPro" id="IPR013525">
    <property type="entry name" value="ABC2_TM"/>
</dbReference>
<keyword evidence="8 10" id="KW-0472">Membrane</keyword>
<accession>A0ABZ2QVG1</accession>
<feature type="transmembrane region" description="Helical" evidence="10">
    <location>
        <begin position="603"/>
        <end position="630"/>
    </location>
</feature>
<dbReference type="SMART" id="SM00240">
    <property type="entry name" value="FHA"/>
    <property type="match status" value="2"/>
</dbReference>
<dbReference type="Pfam" id="PF01061">
    <property type="entry name" value="ABC2_membrane"/>
    <property type="match status" value="1"/>
</dbReference>
<feature type="domain" description="FHA" evidence="11">
    <location>
        <begin position="142"/>
        <end position="191"/>
    </location>
</feature>
<proteinExistence type="predicted"/>
<dbReference type="InterPro" id="IPR003593">
    <property type="entry name" value="AAA+_ATPase"/>
</dbReference>
<dbReference type="InterPro" id="IPR008984">
    <property type="entry name" value="SMAD_FHA_dom_sf"/>
</dbReference>
<dbReference type="CDD" id="cd00060">
    <property type="entry name" value="FHA"/>
    <property type="match status" value="1"/>
</dbReference>
<dbReference type="Proteomes" id="UP001626628">
    <property type="component" value="Chromosome"/>
</dbReference>
<keyword evidence="3" id="KW-0597">Phosphoprotein</keyword>
<dbReference type="InterPro" id="IPR000253">
    <property type="entry name" value="FHA_dom"/>
</dbReference>
<keyword evidence="5" id="KW-0547">Nucleotide-binding</keyword>
<dbReference type="InterPro" id="IPR027417">
    <property type="entry name" value="P-loop_NTPase"/>
</dbReference>
<organism evidence="13 14">
    <name type="scientific">Streptomyces sirii</name>
    <dbReference type="NCBI Taxonomy" id="3127701"/>
    <lineage>
        <taxon>Bacteria</taxon>
        <taxon>Bacillati</taxon>
        <taxon>Actinomycetota</taxon>
        <taxon>Actinomycetes</taxon>
        <taxon>Kitasatosporales</taxon>
        <taxon>Streptomycetaceae</taxon>
        <taxon>Streptomyces</taxon>
    </lineage>
</organism>
<keyword evidence="6" id="KW-0067">ATP-binding</keyword>
<feature type="transmembrane region" description="Helical" evidence="10">
    <location>
        <begin position="650"/>
        <end position="672"/>
    </location>
</feature>
<name>A0ABZ2QVG1_9ACTN</name>
<keyword evidence="14" id="KW-1185">Reference proteome</keyword>
<feature type="domain" description="ABC transporter" evidence="12">
    <location>
        <begin position="227"/>
        <end position="461"/>
    </location>
</feature>
<evidence type="ECO:0000256" key="2">
    <source>
        <dbReference type="ARBA" id="ARBA00022448"/>
    </source>
</evidence>
<dbReference type="PANTHER" id="PTHR48041">
    <property type="entry name" value="ABC TRANSPORTER G FAMILY MEMBER 28"/>
    <property type="match status" value="1"/>
</dbReference>
<keyword evidence="4 10" id="KW-0812">Transmembrane</keyword>
<dbReference type="InterPro" id="IPR050352">
    <property type="entry name" value="ABCG_transporters"/>
</dbReference>
<feature type="region of interest" description="Disordered" evidence="9">
    <location>
        <begin position="105"/>
        <end position="130"/>
    </location>
</feature>
<evidence type="ECO:0000256" key="1">
    <source>
        <dbReference type="ARBA" id="ARBA00004141"/>
    </source>
</evidence>
<dbReference type="CDD" id="cd03213">
    <property type="entry name" value="ABCG_EPDR"/>
    <property type="match status" value="1"/>
</dbReference>
<evidence type="ECO:0000259" key="11">
    <source>
        <dbReference type="PROSITE" id="PS50006"/>
    </source>
</evidence>
<evidence type="ECO:0000256" key="5">
    <source>
        <dbReference type="ARBA" id="ARBA00022741"/>
    </source>
</evidence>
<feature type="domain" description="FHA" evidence="11">
    <location>
        <begin position="30"/>
        <end position="79"/>
    </location>
</feature>
<feature type="transmembrane region" description="Helical" evidence="10">
    <location>
        <begin position="679"/>
        <end position="697"/>
    </location>
</feature>
<dbReference type="InterPro" id="IPR017871">
    <property type="entry name" value="ABC_transporter-like_CS"/>
</dbReference>
<keyword evidence="7 10" id="KW-1133">Transmembrane helix</keyword>
<dbReference type="Gene3D" id="3.40.50.300">
    <property type="entry name" value="P-loop containing nucleotide triphosphate hydrolases"/>
    <property type="match status" value="1"/>
</dbReference>
<evidence type="ECO:0000256" key="4">
    <source>
        <dbReference type="ARBA" id="ARBA00022692"/>
    </source>
</evidence>
<evidence type="ECO:0000256" key="7">
    <source>
        <dbReference type="ARBA" id="ARBA00022989"/>
    </source>
</evidence>
<evidence type="ECO:0000259" key="12">
    <source>
        <dbReference type="PROSITE" id="PS50893"/>
    </source>
</evidence>
<gene>
    <name evidence="13" type="ORF">WAB15_31990</name>
</gene>
<evidence type="ECO:0000256" key="10">
    <source>
        <dbReference type="SAM" id="Phobius"/>
    </source>
</evidence>
<feature type="transmembrane region" description="Helical" evidence="10">
    <location>
        <begin position="562"/>
        <end position="582"/>
    </location>
</feature>
<feature type="transmembrane region" description="Helical" evidence="10">
    <location>
        <begin position="747"/>
        <end position="769"/>
    </location>
</feature>
<keyword evidence="2" id="KW-0813">Transport</keyword>
<protein>
    <submittedName>
        <fullName evidence="13">FHA domain-containing protein</fullName>
    </submittedName>
</protein>
<dbReference type="SMART" id="SM00382">
    <property type="entry name" value="AAA"/>
    <property type="match status" value="1"/>
</dbReference>
<evidence type="ECO:0000256" key="6">
    <source>
        <dbReference type="ARBA" id="ARBA00022840"/>
    </source>
</evidence>
<dbReference type="InterPro" id="IPR003439">
    <property type="entry name" value="ABC_transporter-like_ATP-bd"/>
</dbReference>
<evidence type="ECO:0000256" key="3">
    <source>
        <dbReference type="ARBA" id="ARBA00022553"/>
    </source>
</evidence>
<dbReference type="SUPFAM" id="SSF49879">
    <property type="entry name" value="SMAD/FHA domain"/>
    <property type="match status" value="2"/>
</dbReference>
<evidence type="ECO:0000256" key="8">
    <source>
        <dbReference type="ARBA" id="ARBA00023136"/>
    </source>
</evidence>
<dbReference type="RefSeq" id="WP_407288365.1">
    <property type="nucleotide sequence ID" value="NZ_CP147982.1"/>
</dbReference>
<dbReference type="EMBL" id="CP147982">
    <property type="protein sequence ID" value="WXK80256.1"/>
    <property type="molecule type" value="Genomic_DNA"/>
</dbReference>
<evidence type="ECO:0000313" key="13">
    <source>
        <dbReference type="EMBL" id="WXK80256.1"/>
    </source>
</evidence>
<dbReference type="PROSITE" id="PS00211">
    <property type="entry name" value="ABC_TRANSPORTER_1"/>
    <property type="match status" value="1"/>
</dbReference>
<dbReference type="Pfam" id="PF00005">
    <property type="entry name" value="ABC_tran"/>
    <property type="match status" value="1"/>
</dbReference>
<dbReference type="PROSITE" id="PS50893">
    <property type="entry name" value="ABC_TRANSPORTER_2"/>
    <property type="match status" value="1"/>
</dbReference>
<feature type="transmembrane region" description="Helical" evidence="10">
    <location>
        <begin position="533"/>
        <end position="556"/>
    </location>
</feature>
<dbReference type="PANTHER" id="PTHR48041:SF139">
    <property type="entry name" value="PROTEIN SCARLET"/>
    <property type="match status" value="1"/>
</dbReference>